<keyword evidence="2 5" id="KW-0808">Transferase</keyword>
<feature type="region of interest" description="Disordered" evidence="3">
    <location>
        <begin position="230"/>
        <end position="252"/>
    </location>
</feature>
<dbReference type="Proteomes" id="UP000320580">
    <property type="component" value="Chromosome"/>
</dbReference>
<evidence type="ECO:0000256" key="1">
    <source>
        <dbReference type="ARBA" id="ARBA00010990"/>
    </source>
</evidence>
<dbReference type="KEGG" id="sqz:FQU76_18045"/>
<dbReference type="AlphaFoldDB" id="A0A5B8JC90"/>
<dbReference type="GO" id="GO:0005829">
    <property type="term" value="C:cytosol"/>
    <property type="evidence" value="ECO:0007669"/>
    <property type="project" value="TreeGrafter"/>
</dbReference>
<dbReference type="GO" id="GO:0019878">
    <property type="term" value="P:lysine biosynthetic process via aminoadipic acid"/>
    <property type="evidence" value="ECO:0007669"/>
    <property type="project" value="TreeGrafter"/>
</dbReference>
<dbReference type="InterPro" id="IPR037143">
    <property type="entry name" value="4-PPantetheinyl_Trfase_dom_sf"/>
</dbReference>
<gene>
    <name evidence="5" type="ORF">FQU76_18045</name>
</gene>
<organism evidence="5 6">
    <name type="scientific">Streptomyces qinzhouensis</name>
    <dbReference type="NCBI Taxonomy" id="2599401"/>
    <lineage>
        <taxon>Bacteria</taxon>
        <taxon>Bacillati</taxon>
        <taxon>Actinomycetota</taxon>
        <taxon>Actinomycetes</taxon>
        <taxon>Kitasatosporales</taxon>
        <taxon>Streptomycetaceae</taxon>
        <taxon>Streptomyces</taxon>
    </lineage>
</organism>
<feature type="domain" description="4'-phosphopantetheinyl transferase" evidence="4">
    <location>
        <begin position="125"/>
        <end position="191"/>
    </location>
</feature>
<sequence length="252" mass="26451">MATTAEHLAPPPGVDLVWYGRVAELAEDALAHRHLLDAEESARLDAFLRPKDRHAYAVAHVALRRLLGTHLGIAPAAVTMERRPCARCGGPHGRPAVPGDRVHFSLSHTSRTTDGRVLIALAGDPVGVDVEVVPGEQTVTEVSRQLHPHERTELDALHPADRPLAFARCWTRKESVLKATGAGLGEGVSGIHVGAGPVPQERPMGAEMPCALADLPAGPGYAAAVAVLGTRGRTPGRTPARAPGPVPGRDGD</sequence>
<dbReference type="InterPro" id="IPR008278">
    <property type="entry name" value="4-PPantetheinyl_Trfase_dom"/>
</dbReference>
<evidence type="ECO:0000259" key="4">
    <source>
        <dbReference type="Pfam" id="PF01648"/>
    </source>
</evidence>
<feature type="compositionally biased region" description="Low complexity" evidence="3">
    <location>
        <begin position="230"/>
        <end position="243"/>
    </location>
</feature>
<accession>A0A5B8JC90</accession>
<dbReference type="GO" id="GO:0000287">
    <property type="term" value="F:magnesium ion binding"/>
    <property type="evidence" value="ECO:0007669"/>
    <property type="project" value="InterPro"/>
</dbReference>
<dbReference type="SUPFAM" id="SSF56214">
    <property type="entry name" value="4'-phosphopantetheinyl transferase"/>
    <property type="match status" value="2"/>
</dbReference>
<dbReference type="PANTHER" id="PTHR12215">
    <property type="entry name" value="PHOSPHOPANTETHEINE TRANSFERASE"/>
    <property type="match status" value="1"/>
</dbReference>
<reference evidence="5 6" key="1">
    <citation type="submission" date="2019-07" db="EMBL/GenBank/DDBJ databases">
        <authorList>
            <person name="Zhu P."/>
        </authorList>
    </citation>
    <scope>NUCLEOTIDE SEQUENCE [LARGE SCALE GENOMIC DNA]</scope>
    <source>
        <strain evidence="5 6">SSL-25</strain>
    </source>
</reference>
<dbReference type="GO" id="GO:0008897">
    <property type="term" value="F:holo-[acyl-carrier-protein] synthase activity"/>
    <property type="evidence" value="ECO:0007669"/>
    <property type="project" value="InterPro"/>
</dbReference>
<keyword evidence="6" id="KW-1185">Reference proteome</keyword>
<evidence type="ECO:0000313" key="5">
    <source>
        <dbReference type="EMBL" id="QDY78084.1"/>
    </source>
</evidence>
<evidence type="ECO:0000256" key="2">
    <source>
        <dbReference type="ARBA" id="ARBA00022679"/>
    </source>
</evidence>
<evidence type="ECO:0000313" key="6">
    <source>
        <dbReference type="Proteomes" id="UP000320580"/>
    </source>
</evidence>
<dbReference type="RefSeq" id="WP_146481406.1">
    <property type="nucleotide sequence ID" value="NZ_CP042266.1"/>
</dbReference>
<comment type="similarity">
    <text evidence="1">Belongs to the P-Pant transferase superfamily. Gsp/Sfp/HetI/AcpT family.</text>
</comment>
<dbReference type="InterPro" id="IPR050559">
    <property type="entry name" value="P-Pant_transferase_sf"/>
</dbReference>
<dbReference type="Gene3D" id="3.90.470.20">
    <property type="entry name" value="4'-phosphopantetheinyl transferase domain"/>
    <property type="match status" value="2"/>
</dbReference>
<evidence type="ECO:0000256" key="3">
    <source>
        <dbReference type="SAM" id="MobiDB-lite"/>
    </source>
</evidence>
<dbReference type="OrthoDB" id="190168at2"/>
<name>A0A5B8JC90_9ACTN</name>
<dbReference type="EMBL" id="CP042266">
    <property type="protein sequence ID" value="QDY78084.1"/>
    <property type="molecule type" value="Genomic_DNA"/>
</dbReference>
<dbReference type="Pfam" id="PF01648">
    <property type="entry name" value="ACPS"/>
    <property type="match status" value="1"/>
</dbReference>
<proteinExistence type="inferred from homology"/>
<dbReference type="PANTHER" id="PTHR12215:SF10">
    <property type="entry name" value="L-AMINOADIPATE-SEMIALDEHYDE DEHYDROGENASE-PHOSPHOPANTETHEINYL TRANSFERASE"/>
    <property type="match status" value="1"/>
</dbReference>
<protein>
    <submittedName>
        <fullName evidence="5">4'-phosphopantetheinyl transferase superfamily protein</fullName>
    </submittedName>
</protein>